<dbReference type="InterPro" id="IPR010093">
    <property type="entry name" value="SinI_DNA-bd"/>
</dbReference>
<dbReference type="Pfam" id="PF12728">
    <property type="entry name" value="HTH_17"/>
    <property type="match status" value="1"/>
</dbReference>
<organism evidence="2 3">
    <name type="scientific">Mycobacterium simiae</name>
    <name type="common">Mycobacterium habana</name>
    <dbReference type="NCBI Taxonomy" id="1784"/>
    <lineage>
        <taxon>Bacteria</taxon>
        <taxon>Bacillati</taxon>
        <taxon>Actinomycetota</taxon>
        <taxon>Actinomycetes</taxon>
        <taxon>Mycobacteriales</taxon>
        <taxon>Mycobacteriaceae</taxon>
        <taxon>Mycobacterium</taxon>
        <taxon>Mycobacterium simiae complex</taxon>
    </lineage>
</organism>
<sequence>MPLERWLFKSPRFKGFKVSKRRLISTTLAAEWLDVSPNTVRQFIADRRFKGYKVGRLLKVDADEIEAYLDRVATLD</sequence>
<reference evidence="2 3" key="1">
    <citation type="submission" date="2017-03" db="EMBL/GenBank/DDBJ databases">
        <title>Genomic insights into Mycobacterium simiae human colonization.</title>
        <authorList>
            <person name="Steffani J.L."/>
            <person name="Brunck M.E."/>
            <person name="Cruz E."/>
            <person name="Montiel R."/>
            <person name="Barona F."/>
        </authorList>
    </citation>
    <scope>NUCLEOTIDE SEQUENCE [LARGE SCALE GENOMIC DNA]</scope>
    <source>
        <strain evidence="2 3">MsiGto</strain>
    </source>
</reference>
<protein>
    <recommendedName>
        <fullName evidence="1">Helix-turn-helix domain-containing protein</fullName>
    </recommendedName>
</protein>
<name>A0A1X0YFC1_MYCSI</name>
<keyword evidence="3" id="KW-1185">Reference proteome</keyword>
<dbReference type="AlphaFoldDB" id="A0A1X0YFC1"/>
<dbReference type="NCBIfam" id="TIGR01764">
    <property type="entry name" value="excise"/>
    <property type="match status" value="1"/>
</dbReference>
<accession>A0A1X0YFC1</accession>
<evidence type="ECO:0000313" key="3">
    <source>
        <dbReference type="Proteomes" id="UP000193040"/>
    </source>
</evidence>
<dbReference type="Proteomes" id="UP000193040">
    <property type="component" value="Unassembled WGS sequence"/>
</dbReference>
<dbReference type="EMBL" id="MZZM01000006">
    <property type="protein sequence ID" value="ORJ63829.1"/>
    <property type="molecule type" value="Genomic_DNA"/>
</dbReference>
<dbReference type="InterPro" id="IPR041657">
    <property type="entry name" value="HTH_17"/>
</dbReference>
<evidence type="ECO:0000313" key="2">
    <source>
        <dbReference type="EMBL" id="ORJ63829.1"/>
    </source>
</evidence>
<proteinExistence type="predicted"/>
<comment type="caution">
    <text evidence="2">The sequence shown here is derived from an EMBL/GenBank/DDBJ whole genome shotgun (WGS) entry which is preliminary data.</text>
</comment>
<evidence type="ECO:0000259" key="1">
    <source>
        <dbReference type="Pfam" id="PF12728"/>
    </source>
</evidence>
<gene>
    <name evidence="2" type="ORF">B5M45_04640</name>
</gene>
<dbReference type="GO" id="GO:0003677">
    <property type="term" value="F:DNA binding"/>
    <property type="evidence" value="ECO:0007669"/>
    <property type="project" value="InterPro"/>
</dbReference>
<feature type="domain" description="Helix-turn-helix" evidence="1">
    <location>
        <begin position="29"/>
        <end position="71"/>
    </location>
</feature>
<dbReference type="RefSeq" id="WP_084948516.1">
    <property type="nucleotide sequence ID" value="NZ_MZZM01000006.1"/>
</dbReference>